<evidence type="ECO:0000256" key="1">
    <source>
        <dbReference type="SAM" id="Coils"/>
    </source>
</evidence>
<dbReference type="EMBL" id="CDMY01000244">
    <property type="protein sequence ID" value="CEL96721.1"/>
    <property type="molecule type" value="Genomic_DNA"/>
</dbReference>
<feature type="region of interest" description="Disordered" evidence="2">
    <location>
        <begin position="758"/>
        <end position="782"/>
    </location>
</feature>
<reference evidence="3 4" key="1">
    <citation type="submission" date="2014-11" db="EMBL/GenBank/DDBJ databases">
        <authorList>
            <person name="Zhu J."/>
            <person name="Qi W."/>
            <person name="Song R."/>
        </authorList>
    </citation>
    <scope>NUCLEOTIDE SEQUENCE [LARGE SCALE GENOMIC DNA]</scope>
</reference>
<feature type="region of interest" description="Disordered" evidence="2">
    <location>
        <begin position="196"/>
        <end position="215"/>
    </location>
</feature>
<gene>
    <name evidence="3" type="ORF">Vbra_12026</name>
</gene>
<protein>
    <submittedName>
        <fullName evidence="3">Uncharacterized protein</fullName>
    </submittedName>
</protein>
<evidence type="ECO:0000256" key="2">
    <source>
        <dbReference type="SAM" id="MobiDB-lite"/>
    </source>
</evidence>
<evidence type="ECO:0000313" key="4">
    <source>
        <dbReference type="Proteomes" id="UP000041254"/>
    </source>
</evidence>
<dbReference type="InParanoid" id="A0A0G4EJK8"/>
<feature type="compositionally biased region" description="Pro residues" evidence="2">
    <location>
        <begin position="669"/>
        <end position="686"/>
    </location>
</feature>
<feature type="region of interest" description="Disordered" evidence="2">
    <location>
        <begin position="595"/>
        <end position="746"/>
    </location>
</feature>
<feature type="compositionally biased region" description="Basic and acidic residues" evidence="2">
    <location>
        <begin position="604"/>
        <end position="618"/>
    </location>
</feature>
<keyword evidence="1" id="KW-0175">Coiled coil</keyword>
<evidence type="ECO:0000313" key="3">
    <source>
        <dbReference type="EMBL" id="CEL96721.1"/>
    </source>
</evidence>
<feature type="region of interest" description="Disordered" evidence="2">
    <location>
        <begin position="520"/>
        <end position="556"/>
    </location>
</feature>
<dbReference type="VEuPathDB" id="CryptoDB:Vbra_12026"/>
<feature type="compositionally biased region" description="Polar residues" evidence="2">
    <location>
        <begin position="197"/>
        <end position="215"/>
    </location>
</feature>
<feature type="compositionally biased region" description="Basic residues" evidence="2">
    <location>
        <begin position="705"/>
        <end position="714"/>
    </location>
</feature>
<accession>A0A0G4EJK8</accession>
<proteinExistence type="predicted"/>
<dbReference type="AlphaFoldDB" id="A0A0G4EJK8"/>
<sequence>MSAKKTSKKPSPRKGGVSSPRVFHRGWSRVRDAVFGAVTDDERKTSLDFLLESRRRQRQQAYRRAGPARAAPLTKAMGLLGFIPTDMSMQELNEAGIAADEWLKRVHNKLQAGGMPSALNYPCPTDWKGLRGPIPRSFYEVQHPVAHVVEPKVDGEAATFKLVFQWLLKRLCDQQRKIDVLWELFSVRDDLVESNDTRTGQQSAPVDSSQVSAQQQEGSLGEISFTLSESIEQPVASHGSATTGPDLVARGQCILLRNVVHSFHESLQGLQSQLRVTNTRMDKASFPQLEAPKHVRHKDVQTMPEDEGEEPPDAARLLSKPPWSLPLLKTLDIYSINERFTDIQKDQHEMCRALTAHQHTIFELADQAKDYTETKDMIKRLQARQNATDETIKAMKAEIKSFSALQQRIEETQLDVAKLRSELSERKEDLEPVAEKATKLAKQLDTVLDRLQDVETDIVKKGDVSNMQKKLDHRISRFKTAAEETFGLLDKKVIELYECFSNAFGDTTTPLILQKPVKTHLHTDTPQSVRTPSPPDSGRITAHRPISGGVDVRRSPVDPTLTTVCASCLRSFDPTPLQPSPSICKPLPSNFGIIATPNFLHPPKRGESQRGTSRKHEDDSEQPSETEMLRPKSQPAGMSPRSFHRIATPDLRCGGMAESGAESDQSIPLAPPPPPPSSLPPQPLSPPKALAAAFINENHCAKSPRALRAKRPNNRKATWQGKKGGMPSVPPKHGSTLDGHHASFEMSSLERSIDTFTIDGFHSSDGRGAAKGGPKGNGKRNR</sequence>
<feature type="coiled-coil region" evidence="1">
    <location>
        <begin position="364"/>
        <end position="454"/>
    </location>
</feature>
<feature type="compositionally biased region" description="Basic residues" evidence="2">
    <location>
        <begin position="1"/>
        <end position="12"/>
    </location>
</feature>
<keyword evidence="4" id="KW-1185">Reference proteome</keyword>
<name>A0A0G4EJK8_VITBC</name>
<feature type="region of interest" description="Disordered" evidence="2">
    <location>
        <begin position="1"/>
        <end position="23"/>
    </location>
</feature>
<dbReference type="Gene3D" id="1.10.287.1490">
    <property type="match status" value="1"/>
</dbReference>
<dbReference type="Proteomes" id="UP000041254">
    <property type="component" value="Unassembled WGS sequence"/>
</dbReference>
<organism evidence="3 4">
    <name type="scientific">Vitrella brassicaformis (strain CCMP3155)</name>
    <dbReference type="NCBI Taxonomy" id="1169540"/>
    <lineage>
        <taxon>Eukaryota</taxon>
        <taxon>Sar</taxon>
        <taxon>Alveolata</taxon>
        <taxon>Colpodellida</taxon>
        <taxon>Vitrellaceae</taxon>
        <taxon>Vitrella</taxon>
    </lineage>
</organism>